<keyword evidence="2" id="KW-1185">Reference proteome</keyword>
<evidence type="ECO:0000313" key="2">
    <source>
        <dbReference type="Proteomes" id="UP000187486"/>
    </source>
</evidence>
<evidence type="ECO:0000313" key="1">
    <source>
        <dbReference type="EMBL" id="OLZ55426.1"/>
    </source>
</evidence>
<dbReference type="EMBL" id="MQUQ01000003">
    <property type="protein sequence ID" value="OLZ55426.1"/>
    <property type="molecule type" value="Genomic_DNA"/>
</dbReference>
<protein>
    <submittedName>
        <fullName evidence="1">Uncharacterized protein</fullName>
    </submittedName>
</protein>
<name>A0A1R0L0U1_9PSEU</name>
<organism evidence="1 2">
    <name type="scientific">Amycolatopsis coloradensis</name>
    <dbReference type="NCBI Taxonomy" id="76021"/>
    <lineage>
        <taxon>Bacteria</taxon>
        <taxon>Bacillati</taxon>
        <taxon>Actinomycetota</taxon>
        <taxon>Actinomycetes</taxon>
        <taxon>Pseudonocardiales</taxon>
        <taxon>Pseudonocardiaceae</taxon>
        <taxon>Amycolatopsis</taxon>
    </lineage>
</organism>
<gene>
    <name evidence="1" type="ORF">BS329_05395</name>
</gene>
<comment type="caution">
    <text evidence="1">The sequence shown here is derived from an EMBL/GenBank/DDBJ whole genome shotgun (WGS) entry which is preliminary data.</text>
</comment>
<sequence length="72" mass="8052">MKASVLAPRCGKGAFTTSNGPARRWASLGWERSYPRYPATDEFTIPIGRRNSFQAGYLTLNRSTGQVVDRRC</sequence>
<dbReference type="STRING" id="76021.BS329_05395"/>
<dbReference type="AlphaFoldDB" id="A0A1R0L0U1"/>
<dbReference type="Proteomes" id="UP000187486">
    <property type="component" value="Unassembled WGS sequence"/>
</dbReference>
<proteinExistence type="predicted"/>
<accession>A0A1R0L0U1</accession>
<reference evidence="1 2" key="1">
    <citation type="submission" date="2016-01" db="EMBL/GenBank/DDBJ databases">
        <title>Amycolatopsis coloradensis genome sequencing and assembly.</title>
        <authorList>
            <person name="Mayilraj S."/>
        </authorList>
    </citation>
    <scope>NUCLEOTIDE SEQUENCE [LARGE SCALE GENOMIC DNA]</scope>
    <source>
        <strain evidence="1 2">DSM 44225</strain>
    </source>
</reference>